<name>V5SAF1_9HYPH</name>
<dbReference type="PANTHER" id="PTHR36057:SF1">
    <property type="entry name" value="LIPOPROTEIN LIPID ATTACHMENT SITE-LIKE PROTEIN, PUTATIVE (DUF1223)-RELATED"/>
    <property type="match status" value="1"/>
</dbReference>
<evidence type="ECO:0000313" key="1">
    <source>
        <dbReference type="EMBL" id="AHB47417.1"/>
    </source>
</evidence>
<dbReference type="Proteomes" id="UP000018542">
    <property type="component" value="Chromosome"/>
</dbReference>
<dbReference type="InterPro" id="IPR010634">
    <property type="entry name" value="DUF1223"/>
</dbReference>
<dbReference type="STRING" id="1029756.W911_01810"/>
<gene>
    <name evidence="1" type="ORF">W911_01810</name>
</gene>
<dbReference type="AlphaFoldDB" id="V5SAF1"/>
<accession>V5SAF1</accession>
<dbReference type="PANTHER" id="PTHR36057">
    <property type="match status" value="1"/>
</dbReference>
<dbReference type="SUPFAM" id="SSF52833">
    <property type="entry name" value="Thioredoxin-like"/>
    <property type="match status" value="1"/>
</dbReference>
<dbReference type="EMBL" id="CP006912">
    <property type="protein sequence ID" value="AHB47417.1"/>
    <property type="molecule type" value="Genomic_DNA"/>
</dbReference>
<reference evidence="1 2" key="1">
    <citation type="journal article" date="2014" name="Genome Announc.">
        <title>Complete Genome Sequence of Hyphomicrobium nitrativorans Strain NL23, a Denitrifying Bacterium Isolated from Biofilm of a Methanol-Fed Denitrification System Treating Seawater at the Montreal Biodome.</title>
        <authorList>
            <person name="Martineau C."/>
            <person name="Villeneuve C."/>
            <person name="Mauffrey F."/>
            <person name="Villemur R."/>
        </authorList>
    </citation>
    <scope>NUCLEOTIDE SEQUENCE [LARGE SCALE GENOMIC DNA]</scope>
    <source>
        <strain evidence="1">NL23</strain>
    </source>
</reference>
<evidence type="ECO:0000313" key="2">
    <source>
        <dbReference type="Proteomes" id="UP000018542"/>
    </source>
</evidence>
<dbReference type="InterPro" id="IPR036249">
    <property type="entry name" value="Thioredoxin-like_sf"/>
</dbReference>
<dbReference type="HOGENOM" id="CLU_065609_0_0_5"/>
<sequence length="272" mass="29352">MARVRQFLQGASVSKTVRLLRRLVIPAAGLVLLATGLVSAQQPVPTHALGAGPPRAVIELFTSQGCADCPAADALLKTFVDRDDMVALTLPVDYWDYLGWKDTLAGPRNAERQRAYVERFGTGTVFTPQAVVNGTMEVLGSDANEIDRAIRATETALSSSRIPVLFWHFGNTIIIETGGAAPEAEPREATIWLAVVQRKVDVPIKGGENAGKTLTYYNVVRELTPVGVWNGRPATIRLARAAIMRPETEDLIVLIQEAETGPILGAARLMGN</sequence>
<dbReference type="Pfam" id="PF06764">
    <property type="entry name" value="DUF1223"/>
    <property type="match status" value="1"/>
</dbReference>
<dbReference type="PATRIC" id="fig|1029756.8.peg.385"/>
<dbReference type="KEGG" id="hni:W911_01810"/>
<protein>
    <recommendedName>
        <fullName evidence="3">DUF1223 domain-containing protein</fullName>
    </recommendedName>
</protein>
<keyword evidence="2" id="KW-1185">Reference proteome</keyword>
<organism evidence="1 2">
    <name type="scientific">Hyphomicrobium nitrativorans NL23</name>
    <dbReference type="NCBI Taxonomy" id="1029756"/>
    <lineage>
        <taxon>Bacteria</taxon>
        <taxon>Pseudomonadati</taxon>
        <taxon>Pseudomonadota</taxon>
        <taxon>Alphaproteobacteria</taxon>
        <taxon>Hyphomicrobiales</taxon>
        <taxon>Hyphomicrobiaceae</taxon>
        <taxon>Hyphomicrobium</taxon>
    </lineage>
</organism>
<evidence type="ECO:0008006" key="3">
    <source>
        <dbReference type="Google" id="ProtNLM"/>
    </source>
</evidence>
<proteinExistence type="predicted"/>